<dbReference type="InterPro" id="IPR001680">
    <property type="entry name" value="WD40_rpt"/>
</dbReference>
<dbReference type="SMART" id="SM00320">
    <property type="entry name" value="WD40"/>
    <property type="match status" value="14"/>
</dbReference>
<dbReference type="PROSITE" id="PS00678">
    <property type="entry name" value="WD_REPEATS_1"/>
    <property type="match status" value="9"/>
</dbReference>
<feature type="domain" description="C2" evidence="4">
    <location>
        <begin position="7"/>
        <end position="92"/>
    </location>
</feature>
<feature type="repeat" description="WD" evidence="3">
    <location>
        <begin position="1219"/>
        <end position="1260"/>
    </location>
</feature>
<organism evidence="6 7">
    <name type="scientific">Mycena venus</name>
    <dbReference type="NCBI Taxonomy" id="2733690"/>
    <lineage>
        <taxon>Eukaryota</taxon>
        <taxon>Fungi</taxon>
        <taxon>Dikarya</taxon>
        <taxon>Basidiomycota</taxon>
        <taxon>Agaricomycotina</taxon>
        <taxon>Agaricomycetes</taxon>
        <taxon>Agaricomycetidae</taxon>
        <taxon>Agaricales</taxon>
        <taxon>Marasmiineae</taxon>
        <taxon>Mycenaceae</taxon>
        <taxon>Mycena</taxon>
    </lineage>
</organism>
<dbReference type="SUPFAM" id="SSF49562">
    <property type="entry name" value="C2 domain (Calcium/lipid-binding domain, CaLB)"/>
    <property type="match status" value="1"/>
</dbReference>
<dbReference type="CDD" id="cd00030">
    <property type="entry name" value="C2"/>
    <property type="match status" value="1"/>
</dbReference>
<evidence type="ECO:0000313" key="6">
    <source>
        <dbReference type="EMBL" id="KAF7333346.1"/>
    </source>
</evidence>
<dbReference type="EMBL" id="JACAZI010000029">
    <property type="protein sequence ID" value="KAF7333346.1"/>
    <property type="molecule type" value="Genomic_DNA"/>
</dbReference>
<dbReference type="PROSITE" id="PS50294">
    <property type="entry name" value="WD_REPEATS_REGION"/>
    <property type="match status" value="14"/>
</dbReference>
<accession>A0A8H6X3H2</accession>
<feature type="repeat" description="WD" evidence="3">
    <location>
        <begin position="1305"/>
        <end position="1346"/>
    </location>
</feature>
<dbReference type="Pfam" id="PF00400">
    <property type="entry name" value="WD40"/>
    <property type="match status" value="14"/>
</dbReference>
<dbReference type="InterPro" id="IPR056884">
    <property type="entry name" value="NPHP3-like_N"/>
</dbReference>
<feature type="repeat" description="WD" evidence="3">
    <location>
        <begin position="945"/>
        <end position="979"/>
    </location>
</feature>
<dbReference type="PANTHER" id="PTHR19879:SF9">
    <property type="entry name" value="TRANSCRIPTION INITIATION FACTOR TFIID SUBUNIT 5"/>
    <property type="match status" value="1"/>
</dbReference>
<dbReference type="Proteomes" id="UP000620124">
    <property type="component" value="Unassembled WGS sequence"/>
</dbReference>
<feature type="repeat" description="WD" evidence="3">
    <location>
        <begin position="1032"/>
        <end position="1073"/>
    </location>
</feature>
<keyword evidence="1 3" id="KW-0853">WD repeat</keyword>
<protein>
    <submittedName>
        <fullName evidence="6">WD40 repeat-like protein</fullName>
    </submittedName>
</protein>
<evidence type="ECO:0000259" key="5">
    <source>
        <dbReference type="Pfam" id="PF24883"/>
    </source>
</evidence>
<dbReference type="InterPro" id="IPR000008">
    <property type="entry name" value="C2_dom"/>
</dbReference>
<dbReference type="InterPro" id="IPR015943">
    <property type="entry name" value="WD40/YVTN_repeat-like_dom_sf"/>
</dbReference>
<dbReference type="Pfam" id="PF24883">
    <property type="entry name" value="NPHP3_N"/>
    <property type="match status" value="1"/>
</dbReference>
<keyword evidence="7" id="KW-1185">Reference proteome</keyword>
<feature type="repeat" description="WD" evidence="3">
    <location>
        <begin position="1347"/>
        <end position="1388"/>
    </location>
</feature>
<feature type="repeat" description="WD" evidence="3">
    <location>
        <begin position="1161"/>
        <end position="1202"/>
    </location>
</feature>
<dbReference type="PROSITE" id="PS50082">
    <property type="entry name" value="WD_REPEATS_2"/>
    <property type="match status" value="14"/>
</dbReference>
<feature type="repeat" description="WD" evidence="3">
    <location>
        <begin position="1476"/>
        <end position="1517"/>
    </location>
</feature>
<feature type="repeat" description="WD" evidence="3">
    <location>
        <begin position="1075"/>
        <end position="1116"/>
    </location>
</feature>
<gene>
    <name evidence="6" type="ORF">MVEN_02349900</name>
</gene>
<evidence type="ECO:0000256" key="2">
    <source>
        <dbReference type="ARBA" id="ARBA00022737"/>
    </source>
</evidence>
<evidence type="ECO:0000313" key="7">
    <source>
        <dbReference type="Proteomes" id="UP000620124"/>
    </source>
</evidence>
<dbReference type="CDD" id="cd00200">
    <property type="entry name" value="WD40"/>
    <property type="match status" value="3"/>
</dbReference>
<feature type="repeat" description="WD" evidence="3">
    <location>
        <begin position="1390"/>
        <end position="1431"/>
    </location>
</feature>
<evidence type="ECO:0000259" key="4">
    <source>
        <dbReference type="Pfam" id="PF00168"/>
    </source>
</evidence>
<dbReference type="PRINTS" id="PR00320">
    <property type="entry name" value="GPROTEINBRPT"/>
</dbReference>
<comment type="caution">
    <text evidence="6">The sequence shown here is derived from an EMBL/GenBank/DDBJ whole genome shotgun (WGS) entry which is preliminary data.</text>
</comment>
<dbReference type="InterPro" id="IPR036322">
    <property type="entry name" value="WD40_repeat_dom_sf"/>
</dbReference>
<sequence length="1601" mass="173140">MSSMYSLHVHSANGITWNVCPLRRKTPNLYVVIRQEGTGVQRTRTVPRSLTPTWEHVSKLFSESAISLSLFHRSSFLGRKICLGVADTTVTALLELCSAEECATSVKLELAGVRGMLKGKPAGTLSVYLEKDVDANATAITAIAQVQKDVSKLDPTKAFAVTTSAAGVAVEYASTAQEFESALGTLTDKLGLIVTIGDKIATIHPYASIAWKVFTSVYQLVKKQQETDDKVRKLVQKMVDVYSFVDDINSLAEKIQSLEDNVLAIVKQTVECALFIQEYTENGFCSRAVRSTLGNADNAIDDLYNALVKLKESFDGRLTIQGLFLSTKVLQKLDALGQSDALKKLNPVDMNASSRPTCLLGTRRQILDEITEWITVPHPDAVIRTLAYSLALSNPQHIGKAISDAILRDQGVVNAPIGTQFKKLLLEPLSSVKDSMHGPILIILDALDECGDHHSRAALLSILSREFPNLPSLFRILITSRAEQDIDIHFGSRFRKRDLDPAASPSNEDVRLFIVHEMNRIRDENNVEAPWPEEQHIQDLAKISGGLFILASTATKFIDDYPPNQRLETLVTQNSAQPFKLSAVDALFGGALRCAGNWDTNEIFAQHAHAVLACVVLGRVPMTETTMDGLLGLSNGSAAGVLKFLGCVVQWSPGAHARMHASILDYLTDPKRSGRERWAINTRTDHRSLLLGCLRILDAQLRFNICCLKDSHTLNDGVHDLGKLVDAHISPELSYASCFWFNHIQETQFDNDILAAFEKLFYGKFLHWLEVLSVSRKMHIASPALEIALRYIKGYSSAARELEDFIRDTTKFVSAFAPLMAQSAIHIYLSALPFAPQRSMVAQGFMRGFPNTLTFASVLGANWPSIRMILRGHSGPVTSVSFSSDGTRIASGSEDNTVRIWNAETCALVAGPCEHPASVTAVHVSPNASGSIDTTDVTDPCRGHVTSVHFSPDRTRVVSGSTDHTLCIWNAQTGALIVGPFGRCTEKGPDGHAGGVTSVHFSPDGSRVAFGSWDKTIRIWNVQTGTLVAGPFTGHTDVVCSVNFSPNGKQVASGSADNTVRIWNAETCELVAGPCEEHTNLVTSVHFSPDGTRVASGSADHTVRIWNPQTGALVAGPFNGHTEAVTSVHFSPDGSQVASGSWDKTIRIWDARSGALVVGPLTGHTNTIFSVNFSPNGTRIASGSAANTVRIWDTQPDTPVAGPVDERQANLTGAVAGPVEGHTDAILSVNFSPNGSRVVTGSMDKTVRIWDAQTGRPVARAFQGHDDKVTSVIFSPDGLRVASGSWDMTINISDAQSGILIVGPMKGHTSLVTSVDFSPHGTLVGSGSADKTVRIWDAQSGAPIGEPFQHTQRITCVKFSPDGTRIASGSRDNTVRVWDTQTGVPVGISFEGHTGAVTSVHFSADGSRIASGSEDETVRVWDARTGALVAGPFHGHTDGVTSVNFSPDGTRIVSGSSDRAVCIWDARTGAIVAGPLKGHSDLVTCVNFASDGERIASASKDCTVRINDVTVSRMSIMSPEPYLSLQVNATNSPLGNFPKFDSFTGWVLNAAEEHMFWVPPWLRDGLYLPHNRLVIRAKGTTTLDLSRFVHGTEWEKCRGDQ</sequence>
<reference evidence="6" key="1">
    <citation type="submission" date="2020-05" db="EMBL/GenBank/DDBJ databases">
        <title>Mycena genomes resolve the evolution of fungal bioluminescence.</title>
        <authorList>
            <person name="Tsai I.J."/>
        </authorList>
    </citation>
    <scope>NUCLEOTIDE SEQUENCE</scope>
    <source>
        <strain evidence="6">CCC161011</strain>
    </source>
</reference>
<feature type="domain" description="Nephrocystin 3-like N-terminal" evidence="5">
    <location>
        <begin position="379"/>
        <end position="481"/>
    </location>
</feature>
<dbReference type="PANTHER" id="PTHR19879">
    <property type="entry name" value="TRANSCRIPTION INITIATION FACTOR TFIID"/>
    <property type="match status" value="1"/>
</dbReference>
<dbReference type="Pfam" id="PF00168">
    <property type="entry name" value="C2"/>
    <property type="match status" value="1"/>
</dbReference>
<feature type="repeat" description="WD" evidence="3">
    <location>
        <begin position="870"/>
        <end position="905"/>
    </location>
</feature>
<evidence type="ECO:0000256" key="1">
    <source>
        <dbReference type="ARBA" id="ARBA00022574"/>
    </source>
</evidence>
<feature type="repeat" description="WD" evidence="3">
    <location>
        <begin position="1262"/>
        <end position="1298"/>
    </location>
</feature>
<feature type="repeat" description="WD" evidence="3">
    <location>
        <begin position="989"/>
        <end position="1030"/>
    </location>
</feature>
<feature type="repeat" description="WD" evidence="3">
    <location>
        <begin position="1118"/>
        <end position="1159"/>
    </location>
</feature>
<feature type="repeat" description="WD" evidence="3">
    <location>
        <begin position="1433"/>
        <end position="1474"/>
    </location>
</feature>
<keyword evidence="2" id="KW-0677">Repeat</keyword>
<dbReference type="InterPro" id="IPR035892">
    <property type="entry name" value="C2_domain_sf"/>
</dbReference>
<name>A0A8H6X3H2_9AGAR</name>
<dbReference type="InterPro" id="IPR019775">
    <property type="entry name" value="WD40_repeat_CS"/>
</dbReference>
<dbReference type="InterPro" id="IPR020472">
    <property type="entry name" value="WD40_PAC1"/>
</dbReference>
<evidence type="ECO:0000256" key="3">
    <source>
        <dbReference type="PROSITE-ProRule" id="PRU00221"/>
    </source>
</evidence>
<dbReference type="SUPFAM" id="SSF50978">
    <property type="entry name" value="WD40 repeat-like"/>
    <property type="match status" value="3"/>
</dbReference>
<proteinExistence type="predicted"/>
<dbReference type="Gene3D" id="2.130.10.10">
    <property type="entry name" value="YVTN repeat-like/Quinoprotein amine dehydrogenase"/>
    <property type="match status" value="6"/>
</dbReference>
<dbReference type="OrthoDB" id="163438at2759"/>